<protein>
    <submittedName>
        <fullName evidence="2">Uncharacterized protein</fullName>
    </submittedName>
</protein>
<accession>A0A4Z1KA52</accession>
<reference evidence="2 3" key="1">
    <citation type="submission" date="2017-12" db="EMBL/GenBank/DDBJ databases">
        <title>Comparative genomics of Botrytis spp.</title>
        <authorList>
            <person name="Valero-Jimenez C.A."/>
            <person name="Tapia P."/>
            <person name="Veloso J."/>
            <person name="Silva-Moreno E."/>
            <person name="Staats M."/>
            <person name="Valdes J.H."/>
            <person name="Van Kan J.A.L."/>
        </authorList>
    </citation>
    <scope>NUCLEOTIDE SEQUENCE [LARGE SCALE GENOMIC DNA]</scope>
    <source>
        <strain evidence="2 3">MUCL3349</strain>
    </source>
</reference>
<feature type="region of interest" description="Disordered" evidence="1">
    <location>
        <begin position="138"/>
        <end position="188"/>
    </location>
</feature>
<feature type="compositionally biased region" description="Acidic residues" evidence="1">
    <location>
        <begin position="143"/>
        <end position="155"/>
    </location>
</feature>
<evidence type="ECO:0000313" key="3">
    <source>
        <dbReference type="Proteomes" id="UP000297280"/>
    </source>
</evidence>
<evidence type="ECO:0000256" key="1">
    <source>
        <dbReference type="SAM" id="MobiDB-lite"/>
    </source>
</evidence>
<name>A0A4Z1KA52_9HELO</name>
<proteinExistence type="predicted"/>
<comment type="caution">
    <text evidence="2">The sequence shown here is derived from an EMBL/GenBank/DDBJ whole genome shotgun (WGS) entry which is preliminary data.</text>
</comment>
<organism evidence="2 3">
    <name type="scientific">Botrytis porri</name>
    <dbReference type="NCBI Taxonomy" id="87229"/>
    <lineage>
        <taxon>Eukaryota</taxon>
        <taxon>Fungi</taxon>
        <taxon>Dikarya</taxon>
        <taxon>Ascomycota</taxon>
        <taxon>Pezizomycotina</taxon>
        <taxon>Leotiomycetes</taxon>
        <taxon>Helotiales</taxon>
        <taxon>Sclerotiniaceae</taxon>
        <taxon>Botrytis</taxon>
    </lineage>
</organism>
<dbReference type="Proteomes" id="UP000297280">
    <property type="component" value="Unassembled WGS sequence"/>
</dbReference>
<dbReference type="EMBL" id="PQXO01000724">
    <property type="protein sequence ID" value="TGO82971.1"/>
    <property type="molecule type" value="Genomic_DNA"/>
</dbReference>
<gene>
    <name evidence="2" type="ORF">BPOR_0725g00050</name>
</gene>
<keyword evidence="3" id="KW-1185">Reference proteome</keyword>
<dbReference type="AlphaFoldDB" id="A0A4Z1KA52"/>
<evidence type="ECO:0000313" key="2">
    <source>
        <dbReference type="EMBL" id="TGO82971.1"/>
    </source>
</evidence>
<dbReference type="OrthoDB" id="3556394at2759"/>
<sequence length="242" mass="28353">MSVSGPSSYAFSRTVFFNPNGIRSEGIHCPSNLDYKKFIYMFSTTERESIRIAILDPSSWHYFDSNRNYQIAHLFPNLKEIVFVCAKPWNVDKYSKRRSALQFVPLRAGRYVQSGPCRNYLTERRSLRIERLIRKQNGKPLDTYDDDDDDDEERDEEKFGVGFLGDGDEKNEHDNEDPTDDAGQGENGFKYYSRWEDKRKEFEDMFHAAFTNSDGLLYHERDSDPRISIPKITFYGITELKD</sequence>